<keyword evidence="1 4" id="KW-0808">Transferase</keyword>
<dbReference type="InterPro" id="IPR000182">
    <property type="entry name" value="GNAT_dom"/>
</dbReference>
<dbReference type="PANTHER" id="PTHR43800">
    <property type="entry name" value="PEPTIDYL-LYSINE N-ACETYLTRANSFERASE YJAB"/>
    <property type="match status" value="1"/>
</dbReference>
<keyword evidence="5" id="KW-1185">Reference proteome</keyword>
<name>A0ABV9GIB8_9BACL</name>
<dbReference type="PROSITE" id="PS51186">
    <property type="entry name" value="GNAT"/>
    <property type="match status" value="1"/>
</dbReference>
<evidence type="ECO:0000313" key="4">
    <source>
        <dbReference type="EMBL" id="MFC4617858.1"/>
    </source>
</evidence>
<dbReference type="PANTHER" id="PTHR43800:SF1">
    <property type="entry name" value="PEPTIDYL-LYSINE N-ACETYLTRANSFERASE YJAB"/>
    <property type="match status" value="1"/>
</dbReference>
<dbReference type="EMBL" id="JBHSFW010000001">
    <property type="protein sequence ID" value="MFC4617858.1"/>
    <property type="molecule type" value="Genomic_DNA"/>
</dbReference>
<dbReference type="GO" id="GO:0016746">
    <property type="term" value="F:acyltransferase activity"/>
    <property type="evidence" value="ECO:0007669"/>
    <property type="project" value="UniProtKB-KW"/>
</dbReference>
<dbReference type="InterPro" id="IPR016181">
    <property type="entry name" value="Acyl_CoA_acyltransferase"/>
</dbReference>
<dbReference type="Gene3D" id="3.40.630.30">
    <property type="match status" value="1"/>
</dbReference>
<protein>
    <submittedName>
        <fullName evidence="4">GNAT family N-acetyltransferase</fullName>
        <ecNumber evidence="4">2.3.1.-</ecNumber>
    </submittedName>
</protein>
<evidence type="ECO:0000259" key="3">
    <source>
        <dbReference type="PROSITE" id="PS51186"/>
    </source>
</evidence>
<evidence type="ECO:0000256" key="1">
    <source>
        <dbReference type="ARBA" id="ARBA00022679"/>
    </source>
</evidence>
<accession>A0ABV9GIB8</accession>
<gene>
    <name evidence="4" type="ORF">ACFO4N_03840</name>
</gene>
<dbReference type="RefSeq" id="WP_376844875.1">
    <property type="nucleotide sequence ID" value="NZ_JBHSFW010000001.1"/>
</dbReference>
<evidence type="ECO:0000313" key="5">
    <source>
        <dbReference type="Proteomes" id="UP001596022"/>
    </source>
</evidence>
<keyword evidence="2 4" id="KW-0012">Acyltransferase</keyword>
<organism evidence="4 5">
    <name type="scientific">Camelliibacillus cellulosilyticus</name>
    <dbReference type="NCBI Taxonomy" id="2174486"/>
    <lineage>
        <taxon>Bacteria</taxon>
        <taxon>Bacillati</taxon>
        <taxon>Bacillota</taxon>
        <taxon>Bacilli</taxon>
        <taxon>Bacillales</taxon>
        <taxon>Sporolactobacillaceae</taxon>
        <taxon>Camelliibacillus</taxon>
    </lineage>
</organism>
<comment type="caution">
    <text evidence="4">The sequence shown here is derived from an EMBL/GenBank/DDBJ whole genome shotgun (WGS) entry which is preliminary data.</text>
</comment>
<dbReference type="Proteomes" id="UP001596022">
    <property type="component" value="Unassembled WGS sequence"/>
</dbReference>
<feature type="domain" description="N-acetyltransferase" evidence="3">
    <location>
        <begin position="1"/>
        <end position="120"/>
    </location>
</feature>
<dbReference type="Pfam" id="PF00583">
    <property type="entry name" value="Acetyltransf_1"/>
    <property type="match status" value="1"/>
</dbReference>
<dbReference type="CDD" id="cd04301">
    <property type="entry name" value="NAT_SF"/>
    <property type="match status" value="1"/>
</dbReference>
<sequence>MLFRYKKSYEKIAMGLLSFVPSEKDLKKLQQTIKHYEEDDDWQLYLWKEEDIIGIIGIHLIGETAELEHISVSPSHRGQGIGKKMVNALKELIGSKYDVVPTKQTKDFFEKCLEREAGCD</sequence>
<reference evidence="5" key="1">
    <citation type="journal article" date="2019" name="Int. J. Syst. Evol. Microbiol.">
        <title>The Global Catalogue of Microorganisms (GCM) 10K type strain sequencing project: providing services to taxonomists for standard genome sequencing and annotation.</title>
        <authorList>
            <consortium name="The Broad Institute Genomics Platform"/>
            <consortium name="The Broad Institute Genome Sequencing Center for Infectious Disease"/>
            <person name="Wu L."/>
            <person name="Ma J."/>
        </authorList>
    </citation>
    <scope>NUCLEOTIDE SEQUENCE [LARGE SCALE GENOMIC DNA]</scope>
    <source>
        <strain evidence="5">CGMCC 1.16306</strain>
    </source>
</reference>
<dbReference type="EC" id="2.3.1.-" evidence="4"/>
<dbReference type="SUPFAM" id="SSF55729">
    <property type="entry name" value="Acyl-CoA N-acyltransferases (Nat)"/>
    <property type="match status" value="1"/>
</dbReference>
<evidence type="ECO:0000256" key="2">
    <source>
        <dbReference type="ARBA" id="ARBA00023315"/>
    </source>
</evidence>
<proteinExistence type="predicted"/>